<evidence type="ECO:0000313" key="3">
    <source>
        <dbReference type="Proteomes" id="UP000002058"/>
    </source>
</evidence>
<dbReference type="PANTHER" id="PTHR44329">
    <property type="entry name" value="SERINE/THREONINE-PROTEIN KINASE TNNI3K-RELATED"/>
    <property type="match status" value="1"/>
</dbReference>
<dbReference type="Proteomes" id="UP000002058">
    <property type="component" value="Unassembled WGS sequence"/>
</dbReference>
<proteinExistence type="predicted"/>
<accession>C4JGA1</accession>
<keyword evidence="3" id="KW-1185">Reference proteome</keyword>
<dbReference type="OrthoDB" id="4169526at2759"/>
<gene>
    <name evidence="2" type="ORF">UREG_02499</name>
</gene>
<evidence type="ECO:0000313" key="2">
    <source>
        <dbReference type="EMBL" id="EEP77650.1"/>
    </source>
</evidence>
<dbReference type="InterPro" id="IPR051681">
    <property type="entry name" value="Ser/Thr_Kinases-Pseudokinases"/>
</dbReference>
<feature type="domain" description="Protein kinase" evidence="1">
    <location>
        <begin position="1"/>
        <end position="265"/>
    </location>
</feature>
<dbReference type="PROSITE" id="PS50011">
    <property type="entry name" value="PROTEIN_KINASE_DOM"/>
    <property type="match status" value="1"/>
</dbReference>
<name>C4JGA1_UNCRE</name>
<dbReference type="GO" id="GO:0004674">
    <property type="term" value="F:protein serine/threonine kinase activity"/>
    <property type="evidence" value="ECO:0007669"/>
    <property type="project" value="TreeGrafter"/>
</dbReference>
<organism evidence="2 3">
    <name type="scientific">Uncinocarpus reesii (strain UAMH 1704)</name>
    <dbReference type="NCBI Taxonomy" id="336963"/>
    <lineage>
        <taxon>Eukaryota</taxon>
        <taxon>Fungi</taxon>
        <taxon>Dikarya</taxon>
        <taxon>Ascomycota</taxon>
        <taxon>Pezizomycotina</taxon>
        <taxon>Eurotiomycetes</taxon>
        <taxon>Eurotiomycetidae</taxon>
        <taxon>Onygenales</taxon>
        <taxon>Onygenaceae</taxon>
        <taxon>Uncinocarpus</taxon>
    </lineage>
</organism>
<dbReference type="Pfam" id="PF00069">
    <property type="entry name" value="Pkinase"/>
    <property type="match status" value="1"/>
</dbReference>
<dbReference type="STRING" id="336963.C4JGA1"/>
<dbReference type="GeneID" id="8443187"/>
<dbReference type="EMBL" id="CH476615">
    <property type="protein sequence ID" value="EEP77650.1"/>
    <property type="molecule type" value="Genomic_DNA"/>
</dbReference>
<reference evidence="3" key="1">
    <citation type="journal article" date="2009" name="Genome Res.">
        <title>Comparative genomic analyses of the human fungal pathogens Coccidioides and their relatives.</title>
        <authorList>
            <person name="Sharpton T.J."/>
            <person name="Stajich J.E."/>
            <person name="Rounsley S.D."/>
            <person name="Gardner M.J."/>
            <person name="Wortman J.R."/>
            <person name="Jordar V.S."/>
            <person name="Maiti R."/>
            <person name="Kodira C.D."/>
            <person name="Neafsey D.E."/>
            <person name="Zeng Q."/>
            <person name="Hung C.-Y."/>
            <person name="McMahan C."/>
            <person name="Muszewska A."/>
            <person name="Grynberg M."/>
            <person name="Mandel M.A."/>
            <person name="Kellner E.M."/>
            <person name="Barker B.M."/>
            <person name="Galgiani J.N."/>
            <person name="Orbach M.J."/>
            <person name="Kirkland T.N."/>
            <person name="Cole G.T."/>
            <person name="Henn M.R."/>
            <person name="Birren B.W."/>
            <person name="Taylor J.W."/>
        </authorList>
    </citation>
    <scope>NUCLEOTIDE SEQUENCE [LARGE SCALE GENOMIC DNA]</scope>
    <source>
        <strain evidence="3">UAMH 1704</strain>
    </source>
</reference>
<dbReference type="InParanoid" id="C4JGA1"/>
<dbReference type="InterPro" id="IPR011009">
    <property type="entry name" value="Kinase-like_dom_sf"/>
</dbReference>
<dbReference type="CDD" id="cd00180">
    <property type="entry name" value="PKc"/>
    <property type="match status" value="1"/>
</dbReference>
<dbReference type="KEGG" id="ure:UREG_02499"/>
<dbReference type="SUPFAM" id="SSF56112">
    <property type="entry name" value="Protein kinase-like (PK-like)"/>
    <property type="match status" value="1"/>
</dbReference>
<dbReference type="OMA" id="WAGHYTS"/>
<protein>
    <recommendedName>
        <fullName evidence="1">Protein kinase domain-containing protein</fullName>
    </recommendedName>
</protein>
<evidence type="ECO:0000259" key="1">
    <source>
        <dbReference type="PROSITE" id="PS50011"/>
    </source>
</evidence>
<dbReference type="HOGENOM" id="CLU_000288_31_3_1"/>
<dbReference type="RefSeq" id="XP_002542983.1">
    <property type="nucleotide sequence ID" value="XM_002542937.1"/>
</dbReference>
<dbReference type="InterPro" id="IPR000719">
    <property type="entry name" value="Prot_kinase_dom"/>
</dbReference>
<dbReference type="VEuPathDB" id="FungiDB:UREG_02499"/>
<dbReference type="Gene3D" id="1.10.510.10">
    <property type="entry name" value="Transferase(Phosphotransferase) domain 1"/>
    <property type="match status" value="1"/>
</dbReference>
<dbReference type="eggNOG" id="KOG0198">
    <property type="taxonomic scope" value="Eukaryota"/>
</dbReference>
<dbReference type="GO" id="GO:0005524">
    <property type="term" value="F:ATP binding"/>
    <property type="evidence" value="ECO:0007669"/>
    <property type="project" value="InterPro"/>
</dbReference>
<sequence length="265" mass="30231">MSIEERSDDSPVGVKAVVQRSLAEATKREFLGVGCGSFCDVFLIPNTQLVIKIPFDVLEDDVEPQVYKRLGAHPRILQCFGEFECILGRGLVFEYLPLGKLAQYIAPEHFPSERKQWSGQAIEAILYIHSKGVIHCDVGIQNFLIRDNGSLVLADFYGSILDGSQSEVSTRSRYSRPLAIEERQLNQTERDDIFALGSVLYEIESGHRLYRDKTDREIHKLFQLRQFPDISNIAAPLRFVIEKCWWDQYKSTEGIKSDDSFSLYS</sequence>
<dbReference type="AlphaFoldDB" id="C4JGA1"/>